<dbReference type="STRING" id="6526.A0A2C9L9X5"/>
<organism evidence="7 8">
    <name type="scientific">Biomphalaria glabrata</name>
    <name type="common">Bloodfluke planorb</name>
    <name type="synonym">Freshwater snail</name>
    <dbReference type="NCBI Taxonomy" id="6526"/>
    <lineage>
        <taxon>Eukaryota</taxon>
        <taxon>Metazoa</taxon>
        <taxon>Spiralia</taxon>
        <taxon>Lophotrochozoa</taxon>
        <taxon>Mollusca</taxon>
        <taxon>Gastropoda</taxon>
        <taxon>Heterobranchia</taxon>
        <taxon>Euthyneura</taxon>
        <taxon>Panpulmonata</taxon>
        <taxon>Hygrophila</taxon>
        <taxon>Lymnaeoidea</taxon>
        <taxon>Planorbidae</taxon>
        <taxon>Biomphalaria</taxon>
    </lineage>
</organism>
<dbReference type="InterPro" id="IPR052206">
    <property type="entry name" value="Retinol_saturase"/>
</dbReference>
<keyword evidence="5" id="KW-0521">NADP</keyword>
<keyword evidence="6" id="KW-0520">NAD</keyword>
<gene>
    <name evidence="7" type="primary">106070286</name>
</gene>
<reference evidence="7" key="1">
    <citation type="submission" date="2020-05" db="UniProtKB">
        <authorList>
            <consortium name="EnsemblMetazoa"/>
        </authorList>
    </citation>
    <scope>IDENTIFICATION</scope>
    <source>
        <strain evidence="7">BB02</strain>
    </source>
</reference>
<comment type="similarity">
    <text evidence="1">Belongs to the carotenoid/retinoid oxidoreductase family. CrtISO subfamily.</text>
</comment>
<keyword evidence="4" id="KW-0274">FAD</keyword>
<proteinExistence type="inferred from homology"/>
<evidence type="ECO:0000256" key="4">
    <source>
        <dbReference type="ARBA" id="ARBA00022827"/>
    </source>
</evidence>
<evidence type="ECO:0000256" key="5">
    <source>
        <dbReference type="ARBA" id="ARBA00022857"/>
    </source>
</evidence>
<dbReference type="InterPro" id="IPR036188">
    <property type="entry name" value="FAD/NAD-bd_sf"/>
</dbReference>
<dbReference type="AlphaFoldDB" id="A0A2C9L9X5"/>
<dbReference type="SUPFAM" id="SSF51905">
    <property type="entry name" value="FAD/NAD(P)-binding domain"/>
    <property type="match status" value="1"/>
</dbReference>
<evidence type="ECO:0000256" key="3">
    <source>
        <dbReference type="ARBA" id="ARBA00022729"/>
    </source>
</evidence>
<evidence type="ECO:0000313" key="7">
    <source>
        <dbReference type="EnsemblMetazoa" id="BGLB028648-PC"/>
    </source>
</evidence>
<dbReference type="OrthoDB" id="38045at2759"/>
<evidence type="ECO:0008006" key="9">
    <source>
        <dbReference type="Google" id="ProtNLM"/>
    </source>
</evidence>
<accession>A0A2C9L9X5</accession>
<dbReference type="VEuPathDB" id="VectorBase:BGLAX_050950"/>
<dbReference type="EnsemblMetazoa" id="BGLB028648-RC">
    <property type="protein sequence ID" value="BGLB028648-PC"/>
    <property type="gene ID" value="BGLB028648"/>
</dbReference>
<dbReference type="PRINTS" id="PR00411">
    <property type="entry name" value="PNDRDTASEI"/>
</dbReference>
<dbReference type="Gene3D" id="3.50.50.60">
    <property type="entry name" value="FAD/NAD(P)-binding domain"/>
    <property type="match status" value="2"/>
</dbReference>
<evidence type="ECO:0000256" key="2">
    <source>
        <dbReference type="ARBA" id="ARBA00022630"/>
    </source>
</evidence>
<evidence type="ECO:0000313" key="8">
    <source>
        <dbReference type="Proteomes" id="UP000076420"/>
    </source>
</evidence>
<evidence type="ECO:0000256" key="6">
    <source>
        <dbReference type="ARBA" id="ARBA00023027"/>
    </source>
</evidence>
<dbReference type="PANTHER" id="PTHR46091:SF3">
    <property type="entry name" value="AMINE OXIDASE DOMAIN-CONTAINING PROTEIN"/>
    <property type="match status" value="1"/>
</dbReference>
<dbReference type="KEGG" id="bgt:106070286"/>
<sequence>MLSIFEGTLSLILCILSNPWYLAAVLASCLSLHIIAVHFWGKKIGVNPLATDFRQPTKPCVIDIKARDAVLKQRFKASQVPEKLDVIVIGSGAGGLTAAVLLSRAGLKVLVLEQHDQAGGCCHTFVEKGFEFDTGIHYIGKLQDGTVNRTLLDQLTCGQLRWAQMDDAFDQVAVGDTAKARIYKMKSGDERYVQNLIELFPEEKEAIIKYMELVKDASASMFGYSMLKILPRYIAQFLVYSGLYKLVLKCYRKGYTDTTLQEVLDGLTNNKELKLVLSYICGDYGVFPNEVPFMLHAALIDHYTRGAFYPVGGTSEIAFHMIQSIEKAGGKVLVQAPVTKILCDSSGRVNGVQVGKNDCEIHASYIISDAGAVNTFKTLLPEAIAKSSFIYPTIAKVGSSVSFITTFIGIEGSSSDLNLPASNIWHYNTDDISKALEEYLSMKPEDIEDIKIPFGFISFPSAKDPIWEKKFPGKSSALVITLAKWEWFSKWKDEKIRHRGDHYEGIKDIIGRQMWQQCIDLFPQLDGKKVYLEVGTPVSNQYYLACPQGEMYGLDQGKQRFSADAAWRLRVDTDIPGLLITGQDTLSCGFTPAVISGLLCASQILNRNLYTELLKLRKMITKIDSARKIECLKKDE</sequence>
<name>A0A2C9L9X5_BIOGL</name>
<dbReference type="VEuPathDB" id="VectorBase:BGLB028648"/>
<dbReference type="Proteomes" id="UP000076420">
    <property type="component" value="Unassembled WGS sequence"/>
</dbReference>
<protein>
    <recommendedName>
        <fullName evidence="9">Amine oxidase domain-containing protein</fullName>
    </recommendedName>
</protein>
<dbReference type="PANTHER" id="PTHR46091">
    <property type="entry name" value="BLR7054 PROTEIN"/>
    <property type="match status" value="1"/>
</dbReference>
<dbReference type="Pfam" id="PF13450">
    <property type="entry name" value="NAD_binding_8"/>
    <property type="match status" value="1"/>
</dbReference>
<keyword evidence="3" id="KW-0732">Signal</keyword>
<evidence type="ECO:0000256" key="1">
    <source>
        <dbReference type="ARBA" id="ARBA00005855"/>
    </source>
</evidence>
<keyword evidence="2" id="KW-0285">Flavoprotein</keyword>